<dbReference type="Pfam" id="PF07277">
    <property type="entry name" value="SapC"/>
    <property type="match status" value="1"/>
</dbReference>
<name>A0ABQ2ZUK9_9GAMM</name>
<dbReference type="Proteomes" id="UP000621898">
    <property type="component" value="Unassembled WGS sequence"/>
</dbReference>
<keyword evidence="2" id="KW-1185">Reference proteome</keyword>
<sequence>MAEVLFYEHPVPLNRTEHKDLRLKGVPNVKFAMNAHSVPLTGVEFGIAARDLLIVFGGTSMAEAGPMAMLGLRQNENLYVDADGHWASDTYIPAFVRRYPFVLAEKPAGQEGGDDFTVFLDERYEGFNASEGERLFKEDGTDSEMLTKAVGFLGEFQQNIGRTKWFMEQLLKHDLLEPRNVQLQKNGMDGQEGKSINLSGLFVVSEEKLRALDEKVTHELLREGVLGWIYAHLLSLANIDRLAQRLDVREQAEAVGSASKN</sequence>
<comment type="caution">
    <text evidence="1">The sequence shown here is derived from an EMBL/GenBank/DDBJ whole genome shotgun (WGS) entry which is preliminary data.</text>
</comment>
<organism evidence="1 2">
    <name type="scientific">Rhodanobacter panaciterrae</name>
    <dbReference type="NCBI Taxonomy" id="490572"/>
    <lineage>
        <taxon>Bacteria</taxon>
        <taxon>Pseudomonadati</taxon>
        <taxon>Pseudomonadota</taxon>
        <taxon>Gammaproteobacteria</taxon>
        <taxon>Lysobacterales</taxon>
        <taxon>Rhodanobacteraceae</taxon>
        <taxon>Rhodanobacter</taxon>
    </lineage>
</organism>
<dbReference type="EMBL" id="BMXT01000002">
    <property type="protein sequence ID" value="GGY26229.1"/>
    <property type="molecule type" value="Genomic_DNA"/>
</dbReference>
<dbReference type="InterPro" id="IPR010836">
    <property type="entry name" value="SapC"/>
</dbReference>
<evidence type="ECO:0000313" key="2">
    <source>
        <dbReference type="Proteomes" id="UP000621898"/>
    </source>
</evidence>
<reference evidence="2" key="1">
    <citation type="journal article" date="2019" name="Int. J. Syst. Evol. Microbiol.">
        <title>The Global Catalogue of Microorganisms (GCM) 10K type strain sequencing project: providing services to taxonomists for standard genome sequencing and annotation.</title>
        <authorList>
            <consortium name="The Broad Institute Genomics Platform"/>
            <consortium name="The Broad Institute Genome Sequencing Center for Infectious Disease"/>
            <person name="Wu L."/>
            <person name="Ma J."/>
        </authorList>
    </citation>
    <scope>NUCLEOTIDE SEQUENCE [LARGE SCALE GENOMIC DNA]</scope>
    <source>
        <strain evidence="2">KCTC 22232</strain>
    </source>
</reference>
<evidence type="ECO:0000313" key="1">
    <source>
        <dbReference type="EMBL" id="GGY26229.1"/>
    </source>
</evidence>
<accession>A0ABQ2ZUK9</accession>
<dbReference type="RefSeq" id="WP_189440996.1">
    <property type="nucleotide sequence ID" value="NZ_BMXT01000002.1"/>
</dbReference>
<proteinExistence type="predicted"/>
<protein>
    <submittedName>
        <fullName evidence="1">Peptidase</fullName>
    </submittedName>
</protein>
<gene>
    <name evidence="1" type="ORF">GCM10008098_18970</name>
</gene>